<protein>
    <submittedName>
        <fullName evidence="1">Uncharacterized protein</fullName>
    </submittedName>
</protein>
<evidence type="ECO:0000313" key="1">
    <source>
        <dbReference type="EMBL" id="REE98688.1"/>
    </source>
</evidence>
<dbReference type="RefSeq" id="WP_116024113.1">
    <property type="nucleotide sequence ID" value="NZ_QTTT01000001.1"/>
</dbReference>
<comment type="caution">
    <text evidence="1">The sequence shown here is derived from an EMBL/GenBank/DDBJ whole genome shotgun (WGS) entry which is preliminary data.</text>
</comment>
<organism evidence="1 2">
    <name type="scientific">Thermomonospora umbrina</name>
    <dbReference type="NCBI Taxonomy" id="111806"/>
    <lineage>
        <taxon>Bacteria</taxon>
        <taxon>Bacillati</taxon>
        <taxon>Actinomycetota</taxon>
        <taxon>Actinomycetes</taxon>
        <taxon>Streptosporangiales</taxon>
        <taxon>Thermomonosporaceae</taxon>
        <taxon>Thermomonospora</taxon>
    </lineage>
</organism>
<dbReference type="AlphaFoldDB" id="A0A3D9SSB3"/>
<accession>A0A3D9SSB3</accession>
<dbReference type="EMBL" id="QTTT01000001">
    <property type="protein sequence ID" value="REE98688.1"/>
    <property type="molecule type" value="Genomic_DNA"/>
</dbReference>
<dbReference type="OrthoDB" id="3831424at2"/>
<gene>
    <name evidence="1" type="ORF">DFJ69_4181</name>
</gene>
<dbReference type="Proteomes" id="UP000256661">
    <property type="component" value="Unassembled WGS sequence"/>
</dbReference>
<proteinExistence type="predicted"/>
<evidence type="ECO:0000313" key="2">
    <source>
        <dbReference type="Proteomes" id="UP000256661"/>
    </source>
</evidence>
<keyword evidence="2" id="KW-1185">Reference proteome</keyword>
<sequence length="342" mass="37361">MDGPDERRWREERALLAARRAALGERAGALYPDVPRVGSTTLLTRPEWIPAEPLPLEAVRLRWRDDAAPPAVDGSLARLPGGHRSYSEAMGALTPPAVFENRPVYRILAAGLGEGARPSLEFSAGRYFDGVDVGEAAAHELAADVPGLPLRTAVGDPRDLVRRSAPLAVTTVTLRRGTRDVVLHWRDPAKVAHAGGLHQVMPVGVFQPATPDARADFDLWRCMVREYGEEFLGTPEDREPEFTYDSWPLYRRMSRARTAGDVRAYCLGLGVDPLTFAVDLLTAVVIDDTTFDELFGALVDVNDEGRVTMAPFDEPAPQPMQPAGAAALALARWHGATLFRAR</sequence>
<name>A0A3D9SSB3_9ACTN</name>
<reference evidence="1 2" key="1">
    <citation type="submission" date="2018-08" db="EMBL/GenBank/DDBJ databases">
        <title>Sequencing the genomes of 1000 actinobacteria strains.</title>
        <authorList>
            <person name="Klenk H.-P."/>
        </authorList>
    </citation>
    <scope>NUCLEOTIDE SEQUENCE [LARGE SCALE GENOMIC DNA]</scope>
    <source>
        <strain evidence="1 2">DSM 43927</strain>
    </source>
</reference>